<evidence type="ECO:0000256" key="7">
    <source>
        <dbReference type="ARBA" id="ARBA00022842"/>
    </source>
</evidence>
<name>A0A926EDI3_9FIRM</name>
<keyword evidence="8" id="KW-0414">Isoprene biosynthesis</keyword>
<dbReference type="NCBIfam" id="NF045485">
    <property type="entry name" value="FPPsyn"/>
    <property type="match status" value="1"/>
</dbReference>
<dbReference type="SUPFAM" id="SSF48576">
    <property type="entry name" value="Terpenoid synthases"/>
    <property type="match status" value="1"/>
</dbReference>
<protein>
    <recommendedName>
        <fullName evidence="4">Farnesyl diphosphate synthase</fullName>
        <ecNumber evidence="3">2.5.1.10</ecNumber>
    </recommendedName>
    <alternativeName>
        <fullName evidence="10">(2E,6E)-farnesyl diphosphate synthase</fullName>
    </alternativeName>
    <alternativeName>
        <fullName evidence="9">Geranyltranstransferase</fullName>
    </alternativeName>
</protein>
<evidence type="ECO:0000256" key="5">
    <source>
        <dbReference type="ARBA" id="ARBA00022679"/>
    </source>
</evidence>
<dbReference type="RefSeq" id="WP_177669470.1">
    <property type="nucleotide sequence ID" value="NZ_JACRSY010000002.1"/>
</dbReference>
<dbReference type="PANTHER" id="PTHR43281:SF1">
    <property type="entry name" value="FARNESYL DIPHOSPHATE SYNTHASE"/>
    <property type="match status" value="1"/>
</dbReference>
<dbReference type="PROSITE" id="PS00444">
    <property type="entry name" value="POLYPRENYL_SYNTHASE_2"/>
    <property type="match status" value="1"/>
</dbReference>
<evidence type="ECO:0000313" key="13">
    <source>
        <dbReference type="EMBL" id="MBC8578338.1"/>
    </source>
</evidence>
<evidence type="ECO:0000256" key="10">
    <source>
        <dbReference type="ARBA" id="ARBA00032873"/>
    </source>
</evidence>
<dbReference type="Gene3D" id="1.10.600.10">
    <property type="entry name" value="Farnesyl Diphosphate Synthase"/>
    <property type="match status" value="1"/>
</dbReference>
<dbReference type="EMBL" id="JACRSY010000002">
    <property type="protein sequence ID" value="MBC8578338.1"/>
    <property type="molecule type" value="Genomic_DNA"/>
</dbReference>
<dbReference type="GO" id="GO:0046872">
    <property type="term" value="F:metal ion binding"/>
    <property type="evidence" value="ECO:0007669"/>
    <property type="project" value="UniProtKB-KW"/>
</dbReference>
<dbReference type="FunFam" id="1.10.600.10:FF:000001">
    <property type="entry name" value="Geranylgeranyl diphosphate synthase"/>
    <property type="match status" value="1"/>
</dbReference>
<evidence type="ECO:0000313" key="14">
    <source>
        <dbReference type="Proteomes" id="UP000655830"/>
    </source>
</evidence>
<organism evidence="13 14">
    <name type="scientific">Zhenhengia yiwuensis</name>
    <dbReference type="NCBI Taxonomy" id="2763666"/>
    <lineage>
        <taxon>Bacteria</taxon>
        <taxon>Bacillati</taxon>
        <taxon>Bacillota</taxon>
        <taxon>Clostridia</taxon>
        <taxon>Lachnospirales</taxon>
        <taxon>Lachnospiraceae</taxon>
        <taxon>Zhenhengia</taxon>
    </lineage>
</organism>
<comment type="similarity">
    <text evidence="2 12">Belongs to the FPP/GGPP synthase family.</text>
</comment>
<evidence type="ECO:0000256" key="8">
    <source>
        <dbReference type="ARBA" id="ARBA00023229"/>
    </source>
</evidence>
<keyword evidence="14" id="KW-1185">Reference proteome</keyword>
<dbReference type="InterPro" id="IPR008949">
    <property type="entry name" value="Isoprenoid_synthase_dom_sf"/>
</dbReference>
<dbReference type="GO" id="GO:0005737">
    <property type="term" value="C:cytoplasm"/>
    <property type="evidence" value="ECO:0007669"/>
    <property type="project" value="UniProtKB-ARBA"/>
</dbReference>
<dbReference type="EC" id="2.5.1.10" evidence="3"/>
<comment type="cofactor">
    <cofactor evidence="1">
        <name>Mg(2+)</name>
        <dbReference type="ChEBI" id="CHEBI:18420"/>
    </cofactor>
</comment>
<proteinExistence type="inferred from homology"/>
<dbReference type="AlphaFoldDB" id="A0A926EDI3"/>
<evidence type="ECO:0000256" key="9">
    <source>
        <dbReference type="ARBA" id="ARBA00032380"/>
    </source>
</evidence>
<dbReference type="GO" id="GO:0004337">
    <property type="term" value="F:(2E,6E)-farnesyl diphosphate synthase activity"/>
    <property type="evidence" value="ECO:0007669"/>
    <property type="project" value="UniProtKB-EC"/>
</dbReference>
<dbReference type="SFLD" id="SFLDG01017">
    <property type="entry name" value="Polyprenyl_Transferase_Like"/>
    <property type="match status" value="1"/>
</dbReference>
<dbReference type="PANTHER" id="PTHR43281">
    <property type="entry name" value="FARNESYL DIPHOSPHATE SYNTHASE"/>
    <property type="match status" value="1"/>
</dbReference>
<dbReference type="InterPro" id="IPR033749">
    <property type="entry name" value="Polyprenyl_synt_CS"/>
</dbReference>
<dbReference type="Proteomes" id="UP000655830">
    <property type="component" value="Unassembled WGS sequence"/>
</dbReference>
<comment type="catalytic activity">
    <reaction evidence="11">
        <text>isopentenyl diphosphate + (2E)-geranyl diphosphate = (2E,6E)-farnesyl diphosphate + diphosphate</text>
        <dbReference type="Rhea" id="RHEA:19361"/>
        <dbReference type="ChEBI" id="CHEBI:33019"/>
        <dbReference type="ChEBI" id="CHEBI:58057"/>
        <dbReference type="ChEBI" id="CHEBI:128769"/>
        <dbReference type="ChEBI" id="CHEBI:175763"/>
        <dbReference type="EC" id="2.5.1.10"/>
    </reaction>
</comment>
<evidence type="ECO:0000256" key="3">
    <source>
        <dbReference type="ARBA" id="ARBA00012439"/>
    </source>
</evidence>
<accession>A0A926EDI3</accession>
<evidence type="ECO:0000256" key="12">
    <source>
        <dbReference type="RuleBase" id="RU004466"/>
    </source>
</evidence>
<dbReference type="Pfam" id="PF00348">
    <property type="entry name" value="polyprenyl_synt"/>
    <property type="match status" value="1"/>
</dbReference>
<dbReference type="SFLD" id="SFLDS00005">
    <property type="entry name" value="Isoprenoid_Synthase_Type_I"/>
    <property type="match status" value="1"/>
</dbReference>
<comment type="caution">
    <text evidence="13">The sequence shown here is derived from an EMBL/GenBank/DDBJ whole genome shotgun (WGS) entry which is preliminary data.</text>
</comment>
<keyword evidence="7" id="KW-0460">Magnesium</keyword>
<evidence type="ECO:0000256" key="1">
    <source>
        <dbReference type="ARBA" id="ARBA00001946"/>
    </source>
</evidence>
<dbReference type="PROSITE" id="PS00723">
    <property type="entry name" value="POLYPRENYL_SYNTHASE_1"/>
    <property type="match status" value="1"/>
</dbReference>
<dbReference type="InterPro" id="IPR000092">
    <property type="entry name" value="Polyprenyl_synt"/>
</dbReference>
<evidence type="ECO:0000256" key="2">
    <source>
        <dbReference type="ARBA" id="ARBA00006706"/>
    </source>
</evidence>
<keyword evidence="6" id="KW-0479">Metal-binding</keyword>
<reference evidence="13" key="1">
    <citation type="submission" date="2020-08" db="EMBL/GenBank/DDBJ databases">
        <title>Genome public.</title>
        <authorList>
            <person name="Liu C."/>
            <person name="Sun Q."/>
        </authorList>
    </citation>
    <scope>NUCLEOTIDE SEQUENCE</scope>
    <source>
        <strain evidence="13">NSJ-12</strain>
    </source>
</reference>
<gene>
    <name evidence="13" type="ORF">H8718_02110</name>
</gene>
<keyword evidence="5 12" id="KW-0808">Transferase</keyword>
<evidence type="ECO:0000256" key="4">
    <source>
        <dbReference type="ARBA" id="ARBA00015100"/>
    </source>
</evidence>
<dbReference type="GO" id="GO:0016114">
    <property type="term" value="P:terpenoid biosynthetic process"/>
    <property type="evidence" value="ECO:0007669"/>
    <property type="project" value="UniProtKB-ARBA"/>
</dbReference>
<sequence length="291" mass="32133">MENKLELYRERIENQIKEAIPNNHGSFGELYEAMAYSLYAGGKRIRPLLMQLAYEAVGGKETITPYLCAIEMIHTYSLIHDDLPAMDNDDLRRGKPTNHKVFGEATAILAGDALLNGAFEMMLEDALNQDDMNRVRAAHVLAEASGARGMIGGQILDMQSEGKQIDKDTLDSIHLHKTGALIAAAVHMGALLGGASSNEVTALTFYGKYLGKVFQIIDDVLDATSTVEELGKPIHSDMKNEKNTYLSFYDVDTCYSIAEELTTKAIKCLERVEGDTSLLEHVAFSLVQRRN</sequence>
<dbReference type="CDD" id="cd00685">
    <property type="entry name" value="Trans_IPPS_HT"/>
    <property type="match status" value="1"/>
</dbReference>
<dbReference type="InterPro" id="IPR053378">
    <property type="entry name" value="Prenyl_diphosphate_synthase"/>
</dbReference>
<evidence type="ECO:0000256" key="11">
    <source>
        <dbReference type="ARBA" id="ARBA00049399"/>
    </source>
</evidence>
<evidence type="ECO:0000256" key="6">
    <source>
        <dbReference type="ARBA" id="ARBA00022723"/>
    </source>
</evidence>